<evidence type="ECO:0000256" key="1">
    <source>
        <dbReference type="SAM" id="MobiDB-lite"/>
    </source>
</evidence>
<feature type="region of interest" description="Disordered" evidence="1">
    <location>
        <begin position="836"/>
        <end position="855"/>
    </location>
</feature>
<feature type="region of interest" description="Disordered" evidence="1">
    <location>
        <begin position="11"/>
        <end position="72"/>
    </location>
</feature>
<evidence type="ECO:0000313" key="3">
    <source>
        <dbReference type="Proteomes" id="UP000815325"/>
    </source>
</evidence>
<reference evidence="2" key="1">
    <citation type="submission" date="2017-08" db="EMBL/GenBank/DDBJ databases">
        <authorList>
            <person name="Polle J.E."/>
            <person name="Barry K."/>
            <person name="Cushman J."/>
            <person name="Schmutz J."/>
            <person name="Tran D."/>
            <person name="Hathwaick L.T."/>
            <person name="Yim W.C."/>
            <person name="Jenkins J."/>
            <person name="Mckie-Krisberg Z.M."/>
            <person name="Prochnik S."/>
            <person name="Lindquist E."/>
            <person name="Dockter R.B."/>
            <person name="Adam C."/>
            <person name="Molina H."/>
            <person name="Bunkerborg J."/>
            <person name="Jin E."/>
            <person name="Buchheim M."/>
            <person name="Magnuson J."/>
        </authorList>
    </citation>
    <scope>NUCLEOTIDE SEQUENCE</scope>
    <source>
        <strain evidence="2">CCAP 19/18</strain>
    </source>
</reference>
<accession>A0ABQ7H8B8</accession>
<name>A0ABQ7H8B8_DUNSA</name>
<feature type="compositionally biased region" description="Pro residues" evidence="1">
    <location>
        <begin position="268"/>
        <end position="282"/>
    </location>
</feature>
<feature type="compositionally biased region" description="Low complexity" evidence="1">
    <location>
        <begin position="165"/>
        <end position="179"/>
    </location>
</feature>
<dbReference type="EMBL" id="MU069449">
    <property type="protein sequence ID" value="KAF5843078.1"/>
    <property type="molecule type" value="Genomic_DNA"/>
</dbReference>
<feature type="compositionally biased region" description="Polar residues" evidence="1">
    <location>
        <begin position="598"/>
        <end position="622"/>
    </location>
</feature>
<feature type="region of interest" description="Disordered" evidence="1">
    <location>
        <begin position="507"/>
        <end position="540"/>
    </location>
</feature>
<proteinExistence type="predicted"/>
<feature type="compositionally biased region" description="Polar residues" evidence="1">
    <location>
        <begin position="529"/>
        <end position="538"/>
    </location>
</feature>
<feature type="compositionally biased region" description="Pro residues" evidence="1">
    <location>
        <begin position="247"/>
        <end position="258"/>
    </location>
</feature>
<feature type="compositionally biased region" description="Low complexity" evidence="1">
    <location>
        <begin position="665"/>
        <end position="676"/>
    </location>
</feature>
<feature type="region of interest" description="Disordered" evidence="1">
    <location>
        <begin position="120"/>
        <end position="468"/>
    </location>
</feature>
<feature type="compositionally biased region" description="Basic residues" evidence="1">
    <location>
        <begin position="677"/>
        <end position="690"/>
    </location>
</feature>
<protein>
    <submittedName>
        <fullName evidence="2">Uncharacterized protein</fullName>
    </submittedName>
</protein>
<gene>
    <name evidence="2" type="ORF">DUNSADRAFT_2691</name>
</gene>
<feature type="compositionally biased region" description="Basic and acidic residues" evidence="1">
    <location>
        <begin position="210"/>
        <end position="226"/>
    </location>
</feature>
<feature type="compositionally biased region" description="Polar residues" evidence="1">
    <location>
        <begin position="230"/>
        <end position="240"/>
    </location>
</feature>
<feature type="compositionally biased region" description="Low complexity" evidence="1">
    <location>
        <begin position="691"/>
        <end position="711"/>
    </location>
</feature>
<organism evidence="2 3">
    <name type="scientific">Dunaliella salina</name>
    <name type="common">Green alga</name>
    <name type="synonym">Protococcus salinus</name>
    <dbReference type="NCBI Taxonomy" id="3046"/>
    <lineage>
        <taxon>Eukaryota</taxon>
        <taxon>Viridiplantae</taxon>
        <taxon>Chlorophyta</taxon>
        <taxon>core chlorophytes</taxon>
        <taxon>Chlorophyceae</taxon>
        <taxon>CS clade</taxon>
        <taxon>Chlamydomonadales</taxon>
        <taxon>Dunaliellaceae</taxon>
        <taxon>Dunaliella</taxon>
    </lineage>
</organism>
<sequence length="949" mass="100288">MACNLLTHCKHASTPIPGTVPQGQDPYLDAGGGHGYEVAPPASPPGRGMPSAQPKWGTWSVGSDEGRLSSSSAAAADTAAAAATNQDGTAVAAATNQDGTAVAAAAHQAGTGITLMQQMREQLRRSQQSSADEGSVQERGHLRRSQQSSADEGSVEERGQRAGESAPLSAHSSAPLPQLITDRPSEGRGHSDTVPAGAQGELPVAPSGKLESEPRVRQDDHQEASDAHQPLQQRAYSTVASALEAPPTHPCPPASPPSHKPRASRLPQAPPPSQLPSPPPQPHLHRQHSLNAPQPSQPHLHRQHSLNAPQPPQPHLHRQHSINGPQTPQPHLHRQHSLHAPRPVVRTPSPGRAAAGSGTHKTIAAKGGKTRKPSPGRVAQNLALFGQAPRSPPVHPPPPSLQQSQLQVAQQHQPQVEPPLQQPRHTSQQHQPQREPPLLQTAQQQRPQIRAAADESQPAGELSGWRGGGCLDPAAALALATFQRHDPQLQQPSEGSLPLQQYHCEEAALQTAPNSRGASSVDVEPARNSDASTVSNSINDRRTVAYEPDLEGINKMRSVANESYLVGIDSRRTVANGLHSEGIVSTHSIANEPRPEGVQNTQSVANGPHQQGIDNGRSSANEPNLEGVDNGLSIAKEPPLEGTRVHEGPALPFTSLAAANAPALQMAPAAHTATHPAHAHTHSSPRRRLSRSSSSSSSAHASSASRPAAAHPPGLIAAASHTLSPGGHLSAESSGSAAASAAMGPRPALSDVATAAAAAAVAANREWLQPHAGPRGVRPGAVPLAVARTRAQRVPPRPRKWDKSVHVQPLPLTQARFVHELQMEEMAFQREQDQYAGGLNKAPPPPKSIKEPPDDQEERLQLMYYREVAARKMQSKSKRTRQLMVESPGAALFMIQEAQQFMKIWAQLPMGEVEGDMAARRCSSRGSDSSGIRGALQLIGITRGAAAHE</sequence>
<feature type="compositionally biased region" description="Polar residues" evidence="1">
    <location>
        <begin position="120"/>
        <end position="132"/>
    </location>
</feature>
<dbReference type="Proteomes" id="UP000815325">
    <property type="component" value="Unassembled WGS sequence"/>
</dbReference>
<feature type="compositionally biased region" description="Low complexity" evidence="1">
    <location>
        <begin position="401"/>
        <end position="415"/>
    </location>
</feature>
<feature type="compositionally biased region" description="Pro residues" evidence="1">
    <location>
        <begin position="390"/>
        <end position="400"/>
    </location>
</feature>
<evidence type="ECO:0000313" key="2">
    <source>
        <dbReference type="EMBL" id="KAF5843078.1"/>
    </source>
</evidence>
<keyword evidence="3" id="KW-1185">Reference proteome</keyword>
<feature type="compositionally biased region" description="Low complexity" evidence="1">
    <location>
        <begin position="436"/>
        <end position="451"/>
    </location>
</feature>
<feature type="region of interest" description="Disordered" evidence="1">
    <location>
        <begin position="588"/>
        <end position="647"/>
    </location>
</feature>
<comment type="caution">
    <text evidence="2">The sequence shown here is derived from an EMBL/GenBank/DDBJ whole genome shotgun (WGS) entry which is preliminary data.</text>
</comment>
<feature type="region of interest" description="Disordered" evidence="1">
    <location>
        <begin position="665"/>
        <end position="711"/>
    </location>
</feature>